<accession>A0ABN6FKY5</accession>
<evidence type="ECO:0000259" key="5">
    <source>
        <dbReference type="PROSITE" id="PS50893"/>
    </source>
</evidence>
<sequence length="573" mass="60456">MPAPLNRFHASRPELRDGAPHRESLHITVTEVSHGYGDRLLLDRVNLVISEGERVAVVGENGAGKSTLLRLLSGDELPEAGTVAVHGRASRLAQTYDGAATVGGILAAGAERVAAALAAERGEPGGEDPDLDEAGSAVVRTEVAAAIALERLGVGHLVRAGRDRALASLSGGEAERIALALALADPAPILLLDEPTNHLDAGALAWLEAEVAARPGIVVAVSHDRDFLERFARVILEVDADTRSVRRYGAGYAGYRAEKARERRDWERRYAEWLAAKEREREKAATVTERVAYGRMTDNDKAGYNYFGQRVSAAVESQIRSARERLRRLEADPVLPPPRPLHLAAAFDVAAGASVVLAGAGVAGRLAPVDLSLAPGDRLLVTGPNGAGKSTLLGLLAGTVPCEGAASATVAHDGGRRPAVVGLLPQELAAPADPDARLLAAYAAGLPGDLDDHAEALMHTGLFRVQDFFVPVGSLSAGQYRRLALARLLAGRPELLLLDEPTNHLAPLLVGELEEALTRYRGTLVVASHDRALARWFDGLGDVGDGAGGVGRRGHRRLLLEPVASAGRLHAHH</sequence>
<dbReference type="RefSeq" id="WP_229230096.1">
    <property type="nucleotide sequence ID" value="NZ_AP024525.1"/>
</dbReference>
<feature type="domain" description="ABC transporter" evidence="5">
    <location>
        <begin position="341"/>
        <end position="570"/>
    </location>
</feature>
<feature type="compositionally biased region" description="Basic and acidic residues" evidence="4">
    <location>
        <begin position="11"/>
        <end position="20"/>
    </location>
</feature>
<dbReference type="CDD" id="cd03221">
    <property type="entry name" value="ABCF_EF-3"/>
    <property type="match status" value="1"/>
</dbReference>
<keyword evidence="7" id="KW-1185">Reference proteome</keyword>
<dbReference type="InterPro" id="IPR050611">
    <property type="entry name" value="ABCF"/>
</dbReference>
<dbReference type="PANTHER" id="PTHR19211">
    <property type="entry name" value="ATP-BINDING TRANSPORT PROTEIN-RELATED"/>
    <property type="match status" value="1"/>
</dbReference>
<name>A0ABN6FKY5_SINCY</name>
<gene>
    <name evidence="6" type="ORF">SCMU_32300</name>
</gene>
<evidence type="ECO:0000256" key="2">
    <source>
        <dbReference type="ARBA" id="ARBA00022741"/>
    </source>
</evidence>
<dbReference type="InterPro" id="IPR003439">
    <property type="entry name" value="ABC_transporter-like_ATP-bd"/>
</dbReference>
<evidence type="ECO:0000256" key="1">
    <source>
        <dbReference type="ARBA" id="ARBA00022737"/>
    </source>
</evidence>
<evidence type="ECO:0000256" key="3">
    <source>
        <dbReference type="ARBA" id="ARBA00022840"/>
    </source>
</evidence>
<reference evidence="6 7" key="1">
    <citation type="journal article" date="2021" name="J. Biosci. Bioeng.">
        <title>Identification and characterization of a chc gene cluster responsible for the aromatization pathway of cyclohexanecarboxylate degradation in Sinomonas cyclohexanicum ATCC 51369.</title>
        <authorList>
            <person name="Yamamoto T."/>
            <person name="Hasegawa Y."/>
            <person name="Lau P.C.K."/>
            <person name="Iwaki H."/>
        </authorList>
    </citation>
    <scope>NUCLEOTIDE SEQUENCE [LARGE SCALE GENOMIC DNA]</scope>
    <source>
        <strain evidence="6 7">ATCC 51369</strain>
    </source>
</reference>
<dbReference type="Pfam" id="PF00005">
    <property type="entry name" value="ABC_tran"/>
    <property type="match status" value="2"/>
</dbReference>
<protein>
    <submittedName>
        <fullName evidence="6">ABC transporter ATP-binding protein</fullName>
    </submittedName>
</protein>
<dbReference type="SUPFAM" id="SSF52540">
    <property type="entry name" value="P-loop containing nucleoside triphosphate hydrolases"/>
    <property type="match status" value="2"/>
</dbReference>
<dbReference type="PANTHER" id="PTHR19211:SF14">
    <property type="entry name" value="ATP-BINDING CASSETTE SUB-FAMILY F MEMBER 1"/>
    <property type="match status" value="1"/>
</dbReference>
<dbReference type="Proteomes" id="UP001319861">
    <property type="component" value="Chromosome"/>
</dbReference>
<evidence type="ECO:0000313" key="6">
    <source>
        <dbReference type="EMBL" id="BCT77388.1"/>
    </source>
</evidence>
<dbReference type="Gene3D" id="3.40.50.300">
    <property type="entry name" value="P-loop containing nucleotide triphosphate hydrolases"/>
    <property type="match status" value="2"/>
</dbReference>
<dbReference type="InterPro" id="IPR003593">
    <property type="entry name" value="AAA+_ATPase"/>
</dbReference>
<dbReference type="EMBL" id="AP024525">
    <property type="protein sequence ID" value="BCT77388.1"/>
    <property type="molecule type" value="Genomic_DNA"/>
</dbReference>
<dbReference type="PROSITE" id="PS50893">
    <property type="entry name" value="ABC_TRANSPORTER_2"/>
    <property type="match status" value="2"/>
</dbReference>
<keyword evidence="2" id="KW-0547">Nucleotide-binding</keyword>
<evidence type="ECO:0000313" key="7">
    <source>
        <dbReference type="Proteomes" id="UP001319861"/>
    </source>
</evidence>
<dbReference type="InterPro" id="IPR027417">
    <property type="entry name" value="P-loop_NTPase"/>
</dbReference>
<dbReference type="GO" id="GO:0005524">
    <property type="term" value="F:ATP binding"/>
    <property type="evidence" value="ECO:0007669"/>
    <property type="project" value="UniProtKB-KW"/>
</dbReference>
<keyword evidence="1" id="KW-0677">Repeat</keyword>
<proteinExistence type="predicted"/>
<feature type="domain" description="ABC transporter" evidence="5">
    <location>
        <begin position="27"/>
        <end position="273"/>
    </location>
</feature>
<evidence type="ECO:0000256" key="4">
    <source>
        <dbReference type="SAM" id="MobiDB-lite"/>
    </source>
</evidence>
<feature type="region of interest" description="Disordered" evidence="4">
    <location>
        <begin position="1"/>
        <end position="20"/>
    </location>
</feature>
<dbReference type="SMART" id="SM00382">
    <property type="entry name" value="AAA"/>
    <property type="match status" value="2"/>
</dbReference>
<keyword evidence="3 6" id="KW-0067">ATP-binding</keyword>
<organism evidence="6 7">
    <name type="scientific">Sinomonas cyclohexanicum</name>
    <name type="common">Corynebacterium cyclohexanicum</name>
    <dbReference type="NCBI Taxonomy" id="322009"/>
    <lineage>
        <taxon>Bacteria</taxon>
        <taxon>Bacillati</taxon>
        <taxon>Actinomycetota</taxon>
        <taxon>Actinomycetes</taxon>
        <taxon>Micrococcales</taxon>
        <taxon>Micrococcaceae</taxon>
        <taxon>Sinomonas</taxon>
    </lineage>
</organism>